<keyword evidence="9" id="KW-0067">ATP-binding</keyword>
<evidence type="ECO:0000256" key="1">
    <source>
        <dbReference type="ARBA" id="ARBA00004496"/>
    </source>
</evidence>
<dbReference type="UniPathway" id="UPA00057">
    <property type="reaction ID" value="UER00098"/>
</dbReference>
<dbReference type="PROSITE" id="PS00627">
    <property type="entry name" value="GHMP_KINASES_ATP"/>
    <property type="match status" value="1"/>
</dbReference>
<reference evidence="14 15" key="1">
    <citation type="journal article" date="2015" name="Nature">
        <title>rRNA introns, odd ribosomes, and small enigmatic genomes across a large radiation of phyla.</title>
        <authorList>
            <person name="Brown C.T."/>
            <person name="Hug L.A."/>
            <person name="Thomas B.C."/>
            <person name="Sharon I."/>
            <person name="Castelle C.J."/>
            <person name="Singh A."/>
            <person name="Wilkins M.J."/>
            <person name="Williams K.H."/>
            <person name="Banfield J.F."/>
        </authorList>
    </citation>
    <scope>NUCLEOTIDE SEQUENCE [LARGE SCALE GENOMIC DNA]</scope>
</reference>
<dbReference type="Gene3D" id="3.30.230.10">
    <property type="match status" value="1"/>
</dbReference>
<evidence type="ECO:0000256" key="4">
    <source>
        <dbReference type="ARBA" id="ARBA00022490"/>
    </source>
</evidence>
<dbReference type="InterPro" id="IPR020568">
    <property type="entry name" value="Ribosomal_Su5_D2-typ_SF"/>
</dbReference>
<dbReference type="GO" id="GO:0005829">
    <property type="term" value="C:cytosol"/>
    <property type="evidence" value="ECO:0007669"/>
    <property type="project" value="TreeGrafter"/>
</dbReference>
<dbReference type="GO" id="GO:0019287">
    <property type="term" value="P:isopentenyl diphosphate biosynthetic process, mevalonate pathway"/>
    <property type="evidence" value="ECO:0007669"/>
    <property type="project" value="UniProtKB-UniPathway"/>
</dbReference>
<dbReference type="EC" id="2.7.1.36" evidence="3"/>
<evidence type="ECO:0000256" key="3">
    <source>
        <dbReference type="ARBA" id="ARBA00012103"/>
    </source>
</evidence>
<feature type="domain" description="GHMP kinase N-terminal" evidence="13">
    <location>
        <begin position="71"/>
        <end position="144"/>
    </location>
</feature>
<dbReference type="InterPro" id="IPR006204">
    <property type="entry name" value="GHMP_kinase_N_dom"/>
</dbReference>
<dbReference type="PANTHER" id="PTHR43290">
    <property type="entry name" value="MEVALONATE KINASE"/>
    <property type="match status" value="1"/>
</dbReference>
<proteinExistence type="inferred from homology"/>
<dbReference type="GO" id="GO:0004496">
    <property type="term" value="F:mevalonate kinase activity"/>
    <property type="evidence" value="ECO:0007669"/>
    <property type="project" value="UniProtKB-EC"/>
</dbReference>
<evidence type="ECO:0000256" key="10">
    <source>
        <dbReference type="ARBA" id="ARBA00022842"/>
    </source>
</evidence>
<dbReference type="PANTHER" id="PTHR43290:SF2">
    <property type="entry name" value="MEVALONATE KINASE"/>
    <property type="match status" value="1"/>
</dbReference>
<dbReference type="EMBL" id="LBPR01000028">
    <property type="protein sequence ID" value="KKP60191.1"/>
    <property type="molecule type" value="Genomic_DNA"/>
</dbReference>
<dbReference type="InterPro" id="IPR014721">
    <property type="entry name" value="Ribsml_uS5_D2-typ_fold_subgr"/>
</dbReference>
<evidence type="ECO:0000256" key="2">
    <source>
        <dbReference type="ARBA" id="ARBA00006495"/>
    </source>
</evidence>
<sequence>MKIAYSAPAKVILSGEHAVVYGKPALVSAINLRLKFSLTNFARSYKDGKTNKEIYFINQKVKKYLNEQKIKFVDRQSNYKIESEIPIGRGLGSSAALSVAVVAAFLEFYTGRKFDKKTINELAYKIEKHFHKNPSGVDNIAACFGGLISFQINIKKNLDFKVPKNIEEKLFLIDSGKPKETTKEMVNFVATQNVANIFEKIEITTKAIIESIKSENIDAFKKGLADNEKLLEDLGVVSDKTKKLLSSLSKFGVGKVTGAGGRKDGSGFILFFADDSKKLIKYLSKIKILFYKFIPDNKGLRRISTLIN</sequence>
<dbReference type="InterPro" id="IPR036554">
    <property type="entry name" value="GHMP_kinase_C_sf"/>
</dbReference>
<name>A0A0G0B931_9BACT</name>
<evidence type="ECO:0000256" key="9">
    <source>
        <dbReference type="ARBA" id="ARBA00022840"/>
    </source>
</evidence>
<comment type="caution">
    <text evidence="14">The sequence shown here is derived from an EMBL/GenBank/DDBJ whole genome shotgun (WGS) entry which is preliminary data.</text>
</comment>
<accession>A0A0G0B931</accession>
<dbReference type="InterPro" id="IPR006205">
    <property type="entry name" value="Mev_gal_kin"/>
</dbReference>
<organism evidence="14 15">
    <name type="scientific">Candidatus Roizmanbacteria bacterium GW2011_GWC2_34_23</name>
    <dbReference type="NCBI Taxonomy" id="1618484"/>
    <lineage>
        <taxon>Bacteria</taxon>
        <taxon>Candidatus Roizmaniibacteriota</taxon>
    </lineage>
</organism>
<dbReference type="AlphaFoldDB" id="A0A0G0B931"/>
<gene>
    <name evidence="14" type="ORF">UR56_C0028G0006</name>
</gene>
<evidence type="ECO:0000256" key="12">
    <source>
        <dbReference type="ARBA" id="ARBA00029438"/>
    </source>
</evidence>
<evidence type="ECO:0000259" key="13">
    <source>
        <dbReference type="Pfam" id="PF00288"/>
    </source>
</evidence>
<evidence type="ECO:0000313" key="15">
    <source>
        <dbReference type="Proteomes" id="UP000034004"/>
    </source>
</evidence>
<keyword evidence="4" id="KW-0963">Cytoplasm</keyword>
<keyword evidence="10" id="KW-0460">Magnesium</keyword>
<keyword evidence="11" id="KW-0443">Lipid metabolism</keyword>
<comment type="pathway">
    <text evidence="12">Isoprenoid biosynthesis; isopentenyl diphosphate biosynthesis via mevalonate pathway; isopentenyl diphosphate from (R)-mevalonate: step 1/3.</text>
</comment>
<dbReference type="STRING" id="1618484.UR56_C0028G0006"/>
<dbReference type="SUPFAM" id="SSF55060">
    <property type="entry name" value="GHMP Kinase, C-terminal domain"/>
    <property type="match status" value="1"/>
</dbReference>
<keyword evidence="7" id="KW-0547">Nucleotide-binding</keyword>
<dbReference type="Gene3D" id="3.30.70.890">
    <property type="entry name" value="GHMP kinase, C-terminal domain"/>
    <property type="match status" value="1"/>
</dbReference>
<dbReference type="SUPFAM" id="SSF54211">
    <property type="entry name" value="Ribosomal protein S5 domain 2-like"/>
    <property type="match status" value="1"/>
</dbReference>
<evidence type="ECO:0000256" key="8">
    <source>
        <dbReference type="ARBA" id="ARBA00022777"/>
    </source>
</evidence>
<comment type="subcellular location">
    <subcellularLocation>
        <location evidence="1">Cytoplasm</location>
    </subcellularLocation>
</comment>
<comment type="similarity">
    <text evidence="2">Belongs to the GHMP kinase family. Mevalonate kinase subfamily.</text>
</comment>
<protein>
    <recommendedName>
        <fullName evidence="3">mevalonate kinase</fullName>
        <ecNumber evidence="3">2.7.1.36</ecNumber>
    </recommendedName>
</protein>
<evidence type="ECO:0000256" key="6">
    <source>
        <dbReference type="ARBA" id="ARBA00022679"/>
    </source>
</evidence>
<evidence type="ECO:0000313" key="14">
    <source>
        <dbReference type="EMBL" id="KKP60191.1"/>
    </source>
</evidence>
<dbReference type="PATRIC" id="fig|1618484.3.peg.785"/>
<keyword evidence="5" id="KW-0444">Lipid biosynthesis</keyword>
<dbReference type="PRINTS" id="PR00959">
    <property type="entry name" value="MEVGALKINASE"/>
</dbReference>
<evidence type="ECO:0000256" key="5">
    <source>
        <dbReference type="ARBA" id="ARBA00022516"/>
    </source>
</evidence>
<evidence type="ECO:0000256" key="11">
    <source>
        <dbReference type="ARBA" id="ARBA00023098"/>
    </source>
</evidence>
<dbReference type="InterPro" id="IPR006203">
    <property type="entry name" value="GHMP_knse_ATP-bd_CS"/>
</dbReference>
<keyword evidence="8 14" id="KW-0418">Kinase</keyword>
<evidence type="ECO:0000256" key="7">
    <source>
        <dbReference type="ARBA" id="ARBA00022741"/>
    </source>
</evidence>
<dbReference type="GO" id="GO:0005524">
    <property type="term" value="F:ATP binding"/>
    <property type="evidence" value="ECO:0007669"/>
    <property type="project" value="UniProtKB-KW"/>
</dbReference>
<dbReference type="NCBIfam" id="TIGR00549">
    <property type="entry name" value="mevalon_kin"/>
    <property type="match status" value="1"/>
</dbReference>
<keyword evidence="6" id="KW-0808">Transferase</keyword>
<dbReference type="Pfam" id="PF00288">
    <property type="entry name" value="GHMP_kinases_N"/>
    <property type="match status" value="1"/>
</dbReference>
<dbReference type="Proteomes" id="UP000034004">
    <property type="component" value="Unassembled WGS sequence"/>
</dbReference>